<accession>A0A2P6RXD0</accession>
<keyword evidence="1" id="KW-1133">Transmembrane helix</keyword>
<sequence length="57" mass="6558">MEQDVNGDLANLKTVNYDDLDSVSKLQKSQRFADIMQLCFKMTLLLILGRCFGLQKF</sequence>
<name>A0A2P6RXD0_ROSCH</name>
<protein>
    <submittedName>
        <fullName evidence="2">Uncharacterized protein</fullName>
    </submittedName>
</protein>
<comment type="caution">
    <text evidence="2">The sequence shown here is derived from an EMBL/GenBank/DDBJ whole genome shotgun (WGS) entry which is preliminary data.</text>
</comment>
<keyword evidence="1" id="KW-0812">Transmembrane</keyword>
<feature type="transmembrane region" description="Helical" evidence="1">
    <location>
        <begin position="35"/>
        <end position="53"/>
    </location>
</feature>
<organism evidence="2 3">
    <name type="scientific">Rosa chinensis</name>
    <name type="common">China rose</name>
    <dbReference type="NCBI Taxonomy" id="74649"/>
    <lineage>
        <taxon>Eukaryota</taxon>
        <taxon>Viridiplantae</taxon>
        <taxon>Streptophyta</taxon>
        <taxon>Embryophyta</taxon>
        <taxon>Tracheophyta</taxon>
        <taxon>Spermatophyta</taxon>
        <taxon>Magnoliopsida</taxon>
        <taxon>eudicotyledons</taxon>
        <taxon>Gunneridae</taxon>
        <taxon>Pentapetalae</taxon>
        <taxon>rosids</taxon>
        <taxon>fabids</taxon>
        <taxon>Rosales</taxon>
        <taxon>Rosaceae</taxon>
        <taxon>Rosoideae</taxon>
        <taxon>Rosoideae incertae sedis</taxon>
        <taxon>Rosa</taxon>
    </lineage>
</organism>
<dbReference type="STRING" id="74649.A0A2P6RXD0"/>
<keyword evidence="1" id="KW-0472">Membrane</keyword>
<dbReference type="Proteomes" id="UP000238479">
    <property type="component" value="Chromosome 2"/>
</dbReference>
<proteinExistence type="predicted"/>
<reference evidence="2 3" key="1">
    <citation type="journal article" date="2018" name="Nat. Genet.">
        <title>The Rosa genome provides new insights in the design of modern roses.</title>
        <authorList>
            <person name="Bendahmane M."/>
        </authorList>
    </citation>
    <scope>NUCLEOTIDE SEQUENCE [LARGE SCALE GENOMIC DNA]</scope>
    <source>
        <strain evidence="3">cv. Old Blush</strain>
    </source>
</reference>
<gene>
    <name evidence="2" type="ORF">RchiOBHm_Chr2g0140521</name>
</gene>
<keyword evidence="3" id="KW-1185">Reference proteome</keyword>
<evidence type="ECO:0000256" key="1">
    <source>
        <dbReference type="SAM" id="Phobius"/>
    </source>
</evidence>
<dbReference type="EMBL" id="PDCK01000040">
    <property type="protein sequence ID" value="PRQ51093.1"/>
    <property type="molecule type" value="Genomic_DNA"/>
</dbReference>
<dbReference type="AlphaFoldDB" id="A0A2P6RXD0"/>
<evidence type="ECO:0000313" key="2">
    <source>
        <dbReference type="EMBL" id="PRQ51093.1"/>
    </source>
</evidence>
<dbReference type="Gramene" id="PRQ51093">
    <property type="protein sequence ID" value="PRQ51093"/>
    <property type="gene ID" value="RchiOBHm_Chr2g0140521"/>
</dbReference>
<evidence type="ECO:0000313" key="3">
    <source>
        <dbReference type="Proteomes" id="UP000238479"/>
    </source>
</evidence>